<dbReference type="Proteomes" id="UP000298468">
    <property type="component" value="Unassembled WGS sequence"/>
</dbReference>
<sequence>MSAILRMKKAELTASDIEHMSGVVSYVKRHRARGTDFDAEHSRWRYS</sequence>
<name>A0A4R9BGC0_9MICO</name>
<dbReference type="Pfam" id="PF11338">
    <property type="entry name" value="DUF3140"/>
    <property type="match status" value="1"/>
</dbReference>
<dbReference type="AlphaFoldDB" id="A0A4R9BGC0"/>
<organism evidence="1 2">
    <name type="scientific">Cryobacterium lactosi</name>
    <dbReference type="NCBI Taxonomy" id="1259202"/>
    <lineage>
        <taxon>Bacteria</taxon>
        <taxon>Bacillati</taxon>
        <taxon>Actinomycetota</taxon>
        <taxon>Actinomycetes</taxon>
        <taxon>Micrococcales</taxon>
        <taxon>Microbacteriaceae</taxon>
        <taxon>Cryobacterium</taxon>
    </lineage>
</organism>
<comment type="caution">
    <text evidence="1">The sequence shown here is derived from an EMBL/GenBank/DDBJ whole genome shotgun (WGS) entry which is preliminary data.</text>
</comment>
<dbReference type="EMBL" id="SOHM01000049">
    <property type="protein sequence ID" value="TFD83500.1"/>
    <property type="molecule type" value="Genomic_DNA"/>
</dbReference>
<evidence type="ECO:0000313" key="2">
    <source>
        <dbReference type="Proteomes" id="UP000298468"/>
    </source>
</evidence>
<evidence type="ECO:0000313" key="1">
    <source>
        <dbReference type="EMBL" id="TFD83500.1"/>
    </source>
</evidence>
<protein>
    <submittedName>
        <fullName evidence="1">DUF3140 domain-containing protein</fullName>
    </submittedName>
</protein>
<reference evidence="1 2" key="1">
    <citation type="submission" date="2019-03" db="EMBL/GenBank/DDBJ databases">
        <title>Genomics of glacier-inhabiting Cryobacterium strains.</title>
        <authorList>
            <person name="Liu Q."/>
            <person name="Xin Y.-H."/>
        </authorList>
    </citation>
    <scope>NUCLEOTIDE SEQUENCE [LARGE SCALE GENOMIC DNA]</scope>
    <source>
        <strain evidence="1 2">Sr59</strain>
    </source>
</reference>
<keyword evidence="2" id="KW-1185">Reference proteome</keyword>
<dbReference type="InterPro" id="IPR021487">
    <property type="entry name" value="DUF3140"/>
</dbReference>
<dbReference type="OrthoDB" id="513524at2"/>
<accession>A0A4R9BGC0</accession>
<proteinExistence type="predicted"/>
<gene>
    <name evidence="1" type="ORF">E3T61_20880</name>
</gene>